<dbReference type="InterPro" id="IPR002781">
    <property type="entry name" value="TM_pro_TauE-like"/>
</dbReference>
<organism evidence="8 9">
    <name type="scientific">Candidatus Flavonifractor intestinipullorum</name>
    <dbReference type="NCBI Taxonomy" id="2838587"/>
    <lineage>
        <taxon>Bacteria</taxon>
        <taxon>Bacillati</taxon>
        <taxon>Bacillota</taxon>
        <taxon>Clostridia</taxon>
        <taxon>Eubacteriales</taxon>
        <taxon>Oscillospiraceae</taxon>
        <taxon>Flavonifractor</taxon>
    </lineage>
</organism>
<evidence type="ECO:0000256" key="1">
    <source>
        <dbReference type="ARBA" id="ARBA00004141"/>
    </source>
</evidence>
<dbReference type="AlphaFoldDB" id="A0A9D2S576"/>
<evidence type="ECO:0000256" key="2">
    <source>
        <dbReference type="ARBA" id="ARBA00009142"/>
    </source>
</evidence>
<dbReference type="PANTHER" id="PTHR43701">
    <property type="entry name" value="MEMBRANE TRANSPORTER PROTEIN MJ0441-RELATED"/>
    <property type="match status" value="1"/>
</dbReference>
<feature type="transmembrane region" description="Helical" evidence="6">
    <location>
        <begin position="199"/>
        <end position="218"/>
    </location>
</feature>
<gene>
    <name evidence="8" type="ORF">H9714_03185</name>
</gene>
<keyword evidence="4 6" id="KW-1133">Transmembrane helix</keyword>
<keyword evidence="3 6" id="KW-0812">Transmembrane</keyword>
<dbReference type="Pfam" id="PF01925">
    <property type="entry name" value="TauE"/>
    <property type="match status" value="1"/>
</dbReference>
<dbReference type="InterPro" id="IPR051598">
    <property type="entry name" value="TSUP/Inactive_protease-like"/>
</dbReference>
<evidence type="ECO:0000313" key="9">
    <source>
        <dbReference type="Proteomes" id="UP000824208"/>
    </source>
</evidence>
<dbReference type="PANTHER" id="PTHR43701:SF2">
    <property type="entry name" value="MEMBRANE TRANSPORTER PROTEIN YJNA-RELATED"/>
    <property type="match status" value="1"/>
</dbReference>
<reference evidence="8" key="1">
    <citation type="journal article" date="2021" name="PeerJ">
        <title>Extensive microbial diversity within the chicken gut microbiome revealed by metagenomics and culture.</title>
        <authorList>
            <person name="Gilroy R."/>
            <person name="Ravi A."/>
            <person name="Getino M."/>
            <person name="Pursley I."/>
            <person name="Horton D.L."/>
            <person name="Alikhan N.F."/>
            <person name="Baker D."/>
            <person name="Gharbi K."/>
            <person name="Hall N."/>
            <person name="Watson M."/>
            <person name="Adriaenssens E.M."/>
            <person name="Foster-Nyarko E."/>
            <person name="Jarju S."/>
            <person name="Secka A."/>
            <person name="Antonio M."/>
            <person name="Oren A."/>
            <person name="Chaudhuri R.R."/>
            <person name="La Ragione R."/>
            <person name="Hildebrand F."/>
            <person name="Pallen M.J."/>
        </authorList>
    </citation>
    <scope>NUCLEOTIDE SEQUENCE</scope>
    <source>
        <strain evidence="8">CHK189-11263</strain>
    </source>
</reference>
<comment type="subcellular location">
    <subcellularLocation>
        <location evidence="6">Cell membrane</location>
        <topology evidence="6">Multi-pass membrane protein</topology>
    </subcellularLocation>
    <subcellularLocation>
        <location evidence="1">Membrane</location>
        <topology evidence="1">Multi-pass membrane protein</topology>
    </subcellularLocation>
</comment>
<evidence type="ECO:0000256" key="7">
    <source>
        <dbReference type="SAM" id="MobiDB-lite"/>
    </source>
</evidence>
<evidence type="ECO:0000256" key="5">
    <source>
        <dbReference type="ARBA" id="ARBA00023136"/>
    </source>
</evidence>
<reference evidence="8" key="2">
    <citation type="submission" date="2021-04" db="EMBL/GenBank/DDBJ databases">
        <authorList>
            <person name="Gilroy R."/>
        </authorList>
    </citation>
    <scope>NUCLEOTIDE SEQUENCE</scope>
    <source>
        <strain evidence="8">CHK189-11263</strain>
    </source>
</reference>
<comment type="caution">
    <text evidence="8">The sequence shown here is derived from an EMBL/GenBank/DDBJ whole genome shotgun (WGS) entry which is preliminary data.</text>
</comment>
<protein>
    <recommendedName>
        <fullName evidence="6">Probable membrane transporter protein</fullName>
    </recommendedName>
</protein>
<dbReference type="EMBL" id="DWYC01000035">
    <property type="protein sequence ID" value="HJB56534.1"/>
    <property type="molecule type" value="Genomic_DNA"/>
</dbReference>
<accession>A0A9D2S576</accession>
<comment type="similarity">
    <text evidence="2 6">Belongs to the 4-toluene sulfonate uptake permease (TSUP) (TC 2.A.102) family.</text>
</comment>
<keyword evidence="6" id="KW-1003">Cell membrane</keyword>
<feature type="region of interest" description="Disordered" evidence="7">
    <location>
        <begin position="1"/>
        <end position="45"/>
    </location>
</feature>
<feature type="transmembrane region" description="Helical" evidence="6">
    <location>
        <begin position="129"/>
        <end position="158"/>
    </location>
</feature>
<feature type="transmembrane region" description="Helical" evidence="6">
    <location>
        <begin position="170"/>
        <end position="187"/>
    </location>
</feature>
<sequence length="245" mass="24555">MSCVKGDGKTALVGAGLSRGRGGNRERPVRRGRRDGTGAPAHPAVSTGPAAGLCHLGGGHCPSVRPLGGDLLVPGRAGSGAGAALSFGRAAGRLGGRKGLWPDQPHLAAPGVCAAFALRGWEGPVRLTAWLGAVLAGAVTGVLSGFGVGGGTLLLIYLTAFAGVPQTQAQGVNLLYFLPAAAMALPAHLRNGYVHRASVLPAVLAGLACAGGAAWLATGLDVELLHRCFGGFLLVVGVREWFRPG</sequence>
<proteinExistence type="inferred from homology"/>
<dbReference type="Proteomes" id="UP000824208">
    <property type="component" value="Unassembled WGS sequence"/>
</dbReference>
<evidence type="ECO:0000256" key="6">
    <source>
        <dbReference type="RuleBase" id="RU363041"/>
    </source>
</evidence>
<evidence type="ECO:0000256" key="3">
    <source>
        <dbReference type="ARBA" id="ARBA00022692"/>
    </source>
</evidence>
<name>A0A9D2S576_9FIRM</name>
<evidence type="ECO:0000313" key="8">
    <source>
        <dbReference type="EMBL" id="HJB56534.1"/>
    </source>
</evidence>
<dbReference type="GO" id="GO:0005886">
    <property type="term" value="C:plasma membrane"/>
    <property type="evidence" value="ECO:0007669"/>
    <property type="project" value="UniProtKB-SubCell"/>
</dbReference>
<keyword evidence="5 6" id="KW-0472">Membrane</keyword>
<evidence type="ECO:0000256" key="4">
    <source>
        <dbReference type="ARBA" id="ARBA00022989"/>
    </source>
</evidence>